<accession>A0A7C5XMZ7</accession>
<protein>
    <submittedName>
        <fullName evidence="9">Sodium:solute symporter family protein</fullName>
    </submittedName>
</protein>
<evidence type="ECO:0000256" key="1">
    <source>
        <dbReference type="ARBA" id="ARBA00004141"/>
    </source>
</evidence>
<feature type="transmembrane region" description="Helical" evidence="8">
    <location>
        <begin position="74"/>
        <end position="97"/>
    </location>
</feature>
<evidence type="ECO:0000256" key="3">
    <source>
        <dbReference type="ARBA" id="ARBA00022448"/>
    </source>
</evidence>
<dbReference type="CDD" id="cd10322">
    <property type="entry name" value="SLC5sbd"/>
    <property type="match status" value="1"/>
</dbReference>
<dbReference type="GO" id="GO:0022857">
    <property type="term" value="F:transmembrane transporter activity"/>
    <property type="evidence" value="ECO:0007669"/>
    <property type="project" value="InterPro"/>
</dbReference>
<dbReference type="GO" id="GO:0005886">
    <property type="term" value="C:plasma membrane"/>
    <property type="evidence" value="ECO:0007669"/>
    <property type="project" value="TreeGrafter"/>
</dbReference>
<dbReference type="InterPro" id="IPR050277">
    <property type="entry name" value="Sodium:Solute_Symporter"/>
</dbReference>
<dbReference type="Pfam" id="PF00474">
    <property type="entry name" value="SSF"/>
    <property type="match status" value="1"/>
</dbReference>
<evidence type="ECO:0000256" key="7">
    <source>
        <dbReference type="RuleBase" id="RU362091"/>
    </source>
</evidence>
<comment type="similarity">
    <text evidence="2 7">Belongs to the sodium:solute symporter (SSF) (TC 2.A.21) family.</text>
</comment>
<reference evidence="9" key="1">
    <citation type="journal article" date="2020" name="mSystems">
        <title>Genome- and Community-Level Interaction Insights into Carbon Utilization and Element Cycling Functions of Hydrothermarchaeota in Hydrothermal Sediment.</title>
        <authorList>
            <person name="Zhou Z."/>
            <person name="Liu Y."/>
            <person name="Xu W."/>
            <person name="Pan J."/>
            <person name="Luo Z.H."/>
            <person name="Li M."/>
        </authorList>
    </citation>
    <scope>NUCLEOTIDE SEQUENCE [LARGE SCALE GENOMIC DNA]</scope>
    <source>
        <strain evidence="9">SpSt-1121</strain>
    </source>
</reference>
<evidence type="ECO:0000256" key="5">
    <source>
        <dbReference type="ARBA" id="ARBA00022989"/>
    </source>
</evidence>
<feature type="transmembrane region" description="Helical" evidence="8">
    <location>
        <begin position="33"/>
        <end position="54"/>
    </location>
</feature>
<keyword evidence="3" id="KW-0813">Transport</keyword>
<evidence type="ECO:0000256" key="6">
    <source>
        <dbReference type="ARBA" id="ARBA00023136"/>
    </source>
</evidence>
<feature type="transmembrane region" description="Helical" evidence="8">
    <location>
        <begin position="117"/>
        <end position="142"/>
    </location>
</feature>
<feature type="transmembrane region" description="Helical" evidence="8">
    <location>
        <begin position="434"/>
        <end position="457"/>
    </location>
</feature>
<feature type="transmembrane region" description="Helical" evidence="8">
    <location>
        <begin position="404"/>
        <end position="422"/>
    </location>
</feature>
<dbReference type="PROSITE" id="PS50283">
    <property type="entry name" value="NA_SOLUT_SYMP_3"/>
    <property type="match status" value="1"/>
</dbReference>
<sequence>METEILGIVIIYFVILIIIGFLASRRVKTFRDYIIATAQINMALLMGTVIATQWGGVTVMGIPGLGYREAYRAVYYALGAVPRFLVWALLLAVPIWAAKPWTVTEWFSQRFDKKNGYLIAILNVIGFLGLIAGQLVATARIFSVMTGLPFETAILLGVVVVTIYTATAGILGVIYTDLFQFILIFTGVATLTVVAHANIGLSTIKTNLPSEHWSLLGLDGVAYFITLFILWCADLPYNYVIQRISSARTRKIVFMAPLFGAISYLLTAYFGAVLGSYAAYVLPGLKATDEAVIRLSITLLPPIGAGLLCAALLAVTMSSADTYINAPTSLIVHDLIRPFKPSLTDKQLLAISRILTVVLALIATVLGLWLRGIITVLITFLYFTIAAIPPFIASVFWKKASAEGSFWAMLIGGIVSAGLRFANIYRLTPAGNFYGIYLPAWLGIAISTIILVILSIAKPKTSGKEIKTVGGGIISPEVQHIIKLMPW</sequence>
<dbReference type="EMBL" id="DRZI01000247">
    <property type="protein sequence ID" value="HHP82148.1"/>
    <property type="molecule type" value="Genomic_DNA"/>
</dbReference>
<comment type="caution">
    <text evidence="9">The sequence shown here is derived from an EMBL/GenBank/DDBJ whole genome shotgun (WGS) entry which is preliminary data.</text>
</comment>
<dbReference type="PANTHER" id="PTHR48086:SF7">
    <property type="entry name" value="SODIUM-SOLUTE SYMPORTER-RELATED"/>
    <property type="match status" value="1"/>
</dbReference>
<keyword evidence="6 8" id="KW-0472">Membrane</keyword>
<feature type="transmembrane region" description="Helical" evidence="8">
    <location>
        <begin position="6"/>
        <end position="24"/>
    </location>
</feature>
<feature type="transmembrane region" description="Helical" evidence="8">
    <location>
        <begin position="348"/>
        <end position="370"/>
    </location>
</feature>
<dbReference type="AlphaFoldDB" id="A0A7C5XMZ7"/>
<keyword evidence="4 8" id="KW-0812">Transmembrane</keyword>
<feature type="transmembrane region" description="Helical" evidence="8">
    <location>
        <begin position="252"/>
        <end position="280"/>
    </location>
</feature>
<proteinExistence type="inferred from homology"/>
<evidence type="ECO:0000256" key="2">
    <source>
        <dbReference type="ARBA" id="ARBA00006434"/>
    </source>
</evidence>
<feature type="transmembrane region" description="Helical" evidence="8">
    <location>
        <begin position="292"/>
        <end position="315"/>
    </location>
</feature>
<feature type="transmembrane region" description="Helical" evidence="8">
    <location>
        <begin position="376"/>
        <end position="397"/>
    </location>
</feature>
<evidence type="ECO:0000313" key="9">
    <source>
        <dbReference type="EMBL" id="HHP82148.1"/>
    </source>
</evidence>
<dbReference type="InterPro" id="IPR001734">
    <property type="entry name" value="Na/solute_symporter"/>
</dbReference>
<feature type="transmembrane region" description="Helical" evidence="8">
    <location>
        <begin position="181"/>
        <end position="201"/>
    </location>
</feature>
<organism evidence="9">
    <name type="scientific">Ignisphaera aggregans</name>
    <dbReference type="NCBI Taxonomy" id="334771"/>
    <lineage>
        <taxon>Archaea</taxon>
        <taxon>Thermoproteota</taxon>
        <taxon>Thermoprotei</taxon>
        <taxon>Desulfurococcales</taxon>
        <taxon>Desulfurococcaceae</taxon>
        <taxon>Ignisphaera</taxon>
    </lineage>
</organism>
<gene>
    <name evidence="9" type="ORF">ENM84_05730</name>
</gene>
<feature type="transmembrane region" description="Helical" evidence="8">
    <location>
        <begin position="221"/>
        <end position="240"/>
    </location>
</feature>
<evidence type="ECO:0000256" key="4">
    <source>
        <dbReference type="ARBA" id="ARBA00022692"/>
    </source>
</evidence>
<dbReference type="InterPro" id="IPR038377">
    <property type="entry name" value="Na/Glc_symporter_sf"/>
</dbReference>
<comment type="subcellular location">
    <subcellularLocation>
        <location evidence="1">Membrane</location>
        <topology evidence="1">Multi-pass membrane protein</topology>
    </subcellularLocation>
</comment>
<dbReference type="Gene3D" id="1.20.1730.10">
    <property type="entry name" value="Sodium/glucose cotransporter"/>
    <property type="match status" value="1"/>
</dbReference>
<dbReference type="PANTHER" id="PTHR48086">
    <property type="entry name" value="SODIUM/PROLINE SYMPORTER-RELATED"/>
    <property type="match status" value="1"/>
</dbReference>
<keyword evidence="5 8" id="KW-1133">Transmembrane helix</keyword>
<evidence type="ECO:0000256" key="8">
    <source>
        <dbReference type="SAM" id="Phobius"/>
    </source>
</evidence>
<name>A0A7C5XMZ7_9CREN</name>
<feature type="transmembrane region" description="Helical" evidence="8">
    <location>
        <begin position="154"/>
        <end position="174"/>
    </location>
</feature>